<name>A0A1G6XNZ1_9PSEU</name>
<proteinExistence type="predicted"/>
<protein>
    <recommendedName>
        <fullName evidence="2">HTH cro/C1-type domain-containing protein</fullName>
    </recommendedName>
</protein>
<dbReference type="InterPro" id="IPR001387">
    <property type="entry name" value="Cro/C1-type_HTH"/>
</dbReference>
<sequence length="272" mass="29550">MGIRPAERGPVSGTERPRFWQLLDRLCKERGVGNVALAAALAEVNCQVTPQYLSALRSGKKDNPSYALVHALGRVLDVHPAWFLGGRRDRAPGSVAADSFAVRLRALFEAIRPANGAPYSIREIVSRVPERVATLPGDGWTLSAPTLTDLYKGTNDNPGLRQILVIAVVFGVEPWYFFDDDYARRVDAEATALRISTVLELDVRAVVMRSLGGDLARQVDSQVMGTVMTQMARAFFPEKADQVEQLLTANDPAGNDRAANDPAGTDAEPGHD</sequence>
<dbReference type="EMBL" id="FMZZ01000018">
    <property type="protein sequence ID" value="SDD79888.1"/>
    <property type="molecule type" value="Genomic_DNA"/>
</dbReference>
<dbReference type="STRING" id="1271860.SAMN05216174_11851"/>
<dbReference type="GO" id="GO:0003677">
    <property type="term" value="F:DNA binding"/>
    <property type="evidence" value="ECO:0007669"/>
    <property type="project" value="InterPro"/>
</dbReference>
<dbReference type="SUPFAM" id="SSF47413">
    <property type="entry name" value="lambda repressor-like DNA-binding domains"/>
    <property type="match status" value="1"/>
</dbReference>
<evidence type="ECO:0000256" key="1">
    <source>
        <dbReference type="SAM" id="MobiDB-lite"/>
    </source>
</evidence>
<evidence type="ECO:0000259" key="2">
    <source>
        <dbReference type="PROSITE" id="PS50943"/>
    </source>
</evidence>
<evidence type="ECO:0000313" key="3">
    <source>
        <dbReference type="EMBL" id="SDD79888.1"/>
    </source>
</evidence>
<accession>A0A1G6XNZ1</accession>
<dbReference type="Proteomes" id="UP000199501">
    <property type="component" value="Unassembled WGS sequence"/>
</dbReference>
<dbReference type="InterPro" id="IPR010982">
    <property type="entry name" value="Lambda_DNA-bd_dom_sf"/>
</dbReference>
<dbReference type="AlphaFoldDB" id="A0A1G6XNZ1"/>
<feature type="region of interest" description="Disordered" evidence="1">
    <location>
        <begin position="247"/>
        <end position="272"/>
    </location>
</feature>
<reference evidence="4" key="1">
    <citation type="submission" date="2016-10" db="EMBL/GenBank/DDBJ databases">
        <authorList>
            <person name="Varghese N."/>
            <person name="Submissions S."/>
        </authorList>
    </citation>
    <scope>NUCLEOTIDE SEQUENCE [LARGE SCALE GENOMIC DNA]</scope>
    <source>
        <strain evidence="4">IBRC-M 10403</strain>
    </source>
</reference>
<organism evidence="3 4">
    <name type="scientific">Actinokineospora iranica</name>
    <dbReference type="NCBI Taxonomy" id="1271860"/>
    <lineage>
        <taxon>Bacteria</taxon>
        <taxon>Bacillati</taxon>
        <taxon>Actinomycetota</taxon>
        <taxon>Actinomycetes</taxon>
        <taxon>Pseudonocardiales</taxon>
        <taxon>Pseudonocardiaceae</taxon>
        <taxon>Actinokineospora</taxon>
    </lineage>
</organism>
<keyword evidence="4" id="KW-1185">Reference proteome</keyword>
<dbReference type="Gene3D" id="1.10.260.40">
    <property type="entry name" value="lambda repressor-like DNA-binding domains"/>
    <property type="match status" value="2"/>
</dbReference>
<evidence type="ECO:0000313" key="4">
    <source>
        <dbReference type="Proteomes" id="UP000199501"/>
    </source>
</evidence>
<feature type="domain" description="HTH cro/C1-type" evidence="2">
    <location>
        <begin position="48"/>
        <end position="83"/>
    </location>
</feature>
<gene>
    <name evidence="3" type="ORF">SAMN05216174_11851</name>
</gene>
<dbReference type="PROSITE" id="PS50943">
    <property type="entry name" value="HTH_CROC1"/>
    <property type="match status" value="1"/>
</dbReference>